<dbReference type="EMBL" id="LKTM01000024">
    <property type="protein sequence ID" value="KQH80401.1"/>
    <property type="molecule type" value="Genomic_DNA"/>
</dbReference>
<comment type="caution">
    <text evidence="2">The sequence shown here is derived from an EMBL/GenBank/DDBJ whole genome shotgun (WGS) entry which is preliminary data.</text>
</comment>
<sequence length="273" mass="28696">MGISRFGVPARVVWPALVAALTIGLGGCASSQQSAPSASTTTNSVVAQQVACDTLHLAGQPKLADQHVRCVLAIDDLTLDVSSDPAWSFTLRNRDNLLQQFQEPTTEVGQTGVAPLLQDVDGSGTPVLLVVTGRGGTGGEPMAVWRLNASRTRFVHAGEMFGFRHFYRTTEGFFGNYAHSSAASGTVTLYRWADDKLVTVAVLDTQAAGAPGDESRAWVRNGDVLCAVSEDDDPPGAKAQRTAALQAAGIDPAVAQQQLCTQPWVASVYRGGG</sequence>
<keyword evidence="1" id="KW-0732">Signal</keyword>
<feature type="chain" id="PRO_5039617497" description="Lipoprotein" evidence="1">
    <location>
        <begin position="35"/>
        <end position="273"/>
    </location>
</feature>
<dbReference type="RefSeq" id="WP_055576632.1">
    <property type="nucleotide sequence ID" value="NZ_LKTM01000024.1"/>
</dbReference>
<protein>
    <recommendedName>
        <fullName evidence="4">Lipoprotein</fullName>
    </recommendedName>
</protein>
<organism evidence="2 3">
    <name type="scientific">Mycobacterium gordonae</name>
    <dbReference type="NCBI Taxonomy" id="1778"/>
    <lineage>
        <taxon>Bacteria</taxon>
        <taxon>Bacillati</taxon>
        <taxon>Actinomycetota</taxon>
        <taxon>Actinomycetes</taxon>
        <taxon>Mycobacteriales</taxon>
        <taxon>Mycobacteriaceae</taxon>
        <taxon>Mycobacterium</taxon>
    </lineage>
</organism>
<name>A0A0Q2LWX9_MYCGO</name>
<evidence type="ECO:0000256" key="1">
    <source>
        <dbReference type="SAM" id="SignalP"/>
    </source>
</evidence>
<gene>
    <name evidence="2" type="ORF">AO501_15465</name>
</gene>
<evidence type="ECO:0000313" key="2">
    <source>
        <dbReference type="EMBL" id="KQH80401.1"/>
    </source>
</evidence>
<dbReference type="AlphaFoldDB" id="A0A0Q2LWX9"/>
<reference evidence="2 3" key="1">
    <citation type="submission" date="2015-10" db="EMBL/GenBank/DDBJ databases">
        <title>Mycobacterium gordonae draft genome assembly.</title>
        <authorList>
            <person name="Ustinova V."/>
            <person name="Smirnova T."/>
            <person name="Blagodatskikh K."/>
            <person name="Varlamov D."/>
            <person name="Larionova E."/>
            <person name="Chernousova L."/>
        </authorList>
    </citation>
    <scope>NUCLEOTIDE SEQUENCE [LARGE SCALE GENOMIC DNA]</scope>
    <source>
        <strain evidence="2 3">CTRI 14-8773</strain>
    </source>
</reference>
<evidence type="ECO:0008006" key="4">
    <source>
        <dbReference type="Google" id="ProtNLM"/>
    </source>
</evidence>
<feature type="signal peptide" evidence="1">
    <location>
        <begin position="1"/>
        <end position="34"/>
    </location>
</feature>
<dbReference type="OrthoDB" id="4763983at2"/>
<dbReference type="Proteomes" id="UP000051677">
    <property type="component" value="Unassembled WGS sequence"/>
</dbReference>
<dbReference type="STRING" id="1778.A9W97_06555"/>
<evidence type="ECO:0000313" key="3">
    <source>
        <dbReference type="Proteomes" id="UP000051677"/>
    </source>
</evidence>
<accession>A0A0Q2LWX9</accession>
<dbReference type="PROSITE" id="PS51257">
    <property type="entry name" value="PROKAR_LIPOPROTEIN"/>
    <property type="match status" value="1"/>
</dbReference>
<proteinExistence type="predicted"/>